<evidence type="ECO:0000256" key="2">
    <source>
        <dbReference type="ARBA" id="ARBA00022747"/>
    </source>
</evidence>
<name>A0ABW9MAA6_9FIRM</name>
<sequence>MFEAANKLRGNIDADEYRNVMFGLI</sequence>
<proteinExistence type="inferred from homology"/>
<dbReference type="RefSeq" id="WP_410031620.1">
    <property type="nucleotide sequence ID" value="NZ_JBGMEI010000009.1"/>
</dbReference>
<organism evidence="3 4">
    <name type="scientific">Anaerococcus martiniensis</name>
    <dbReference type="NCBI Taxonomy" id="3115615"/>
    <lineage>
        <taxon>Bacteria</taxon>
        <taxon>Bacillati</taxon>
        <taxon>Bacillota</taxon>
        <taxon>Tissierellia</taxon>
        <taxon>Tissierellales</taxon>
        <taxon>Peptoniphilaceae</taxon>
        <taxon>Anaerococcus</taxon>
    </lineage>
</organism>
<accession>A0ABW9MAA6</accession>
<reference evidence="3 4" key="1">
    <citation type="journal article" date="2025" name="Anaerobe">
        <title>Description of Anaerococcus kampingiae sp. nov., Anaerococcus groningensis sp. nov., Anaerococcus martiniensis sp. nov., and Anaerococcus cruorum sp. nov., isolated from human clinical specimens.</title>
        <authorList>
            <person name="Boiten K.E."/>
            <person name="Meijer J."/>
            <person name="van Wezel E.M."/>
            <person name="Veloo A.C.M."/>
        </authorList>
    </citation>
    <scope>NUCLEOTIDE SEQUENCE [LARGE SCALE GENOMIC DNA]</scope>
    <source>
        <strain evidence="3 4">ENR0831</strain>
    </source>
</reference>
<evidence type="ECO:0000256" key="1">
    <source>
        <dbReference type="ARBA" id="ARBA00006594"/>
    </source>
</evidence>
<comment type="similarity">
    <text evidence="1">Belongs to the N(4)/N(6)-methyltransferase family.</text>
</comment>
<evidence type="ECO:0000313" key="4">
    <source>
        <dbReference type="Proteomes" id="UP001637996"/>
    </source>
</evidence>
<protein>
    <recommendedName>
        <fullName evidence="5">Site-specific DNA-methyltransferase (adenine-specific)</fullName>
    </recommendedName>
</protein>
<evidence type="ECO:0008006" key="5">
    <source>
        <dbReference type="Google" id="ProtNLM"/>
    </source>
</evidence>
<dbReference type="Gene3D" id="1.20.1260.30">
    <property type="match status" value="1"/>
</dbReference>
<gene>
    <name evidence="3" type="ORF">ACCQ41_06560</name>
</gene>
<dbReference type="Proteomes" id="UP001637996">
    <property type="component" value="Unassembled WGS sequence"/>
</dbReference>
<keyword evidence="2" id="KW-0680">Restriction system</keyword>
<dbReference type="EMBL" id="JBGMEI010000009">
    <property type="protein sequence ID" value="MFO3665903.1"/>
    <property type="molecule type" value="Genomic_DNA"/>
</dbReference>
<comment type="caution">
    <text evidence="3">The sequence shown here is derived from an EMBL/GenBank/DDBJ whole genome shotgun (WGS) entry which is preliminary data.</text>
</comment>
<keyword evidence="4" id="KW-1185">Reference proteome</keyword>
<dbReference type="InterPro" id="IPR038333">
    <property type="entry name" value="T1MK-like_N_sf"/>
</dbReference>
<evidence type="ECO:0000313" key="3">
    <source>
        <dbReference type="EMBL" id="MFO3665903.1"/>
    </source>
</evidence>